<dbReference type="AlphaFoldDB" id="A0A420I436"/>
<dbReference type="GO" id="GO:0045944">
    <property type="term" value="P:positive regulation of transcription by RNA polymerase II"/>
    <property type="evidence" value="ECO:0007669"/>
    <property type="project" value="InterPro"/>
</dbReference>
<feature type="coiled-coil region" evidence="1">
    <location>
        <begin position="223"/>
        <end position="257"/>
    </location>
</feature>
<name>A0A420I436_9PEZI</name>
<feature type="region of interest" description="Disordered" evidence="2">
    <location>
        <begin position="1"/>
        <end position="35"/>
    </location>
</feature>
<dbReference type="SMART" id="SM00353">
    <property type="entry name" value="HLH"/>
    <property type="match status" value="1"/>
</dbReference>
<feature type="compositionally biased region" description="Polar residues" evidence="2">
    <location>
        <begin position="16"/>
        <end position="35"/>
    </location>
</feature>
<gene>
    <name evidence="4" type="ORF">GcM3_132015</name>
</gene>
<dbReference type="Gene3D" id="4.10.280.10">
    <property type="entry name" value="Helix-loop-helix DNA-binding domain"/>
    <property type="match status" value="1"/>
</dbReference>
<comment type="caution">
    <text evidence="4">The sequence shown here is derived from an EMBL/GenBank/DDBJ whole genome shotgun (WGS) entry which is preliminary data.</text>
</comment>
<dbReference type="InterPro" id="IPR019006">
    <property type="entry name" value="Sre1_C"/>
</dbReference>
<feature type="domain" description="BHLH" evidence="3">
    <location>
        <begin position="159"/>
        <end position="233"/>
    </location>
</feature>
<evidence type="ECO:0000313" key="4">
    <source>
        <dbReference type="EMBL" id="RKF64457.1"/>
    </source>
</evidence>
<dbReference type="Pfam" id="PF09427">
    <property type="entry name" value="DUF2014"/>
    <property type="match status" value="1"/>
</dbReference>
<protein>
    <submittedName>
        <fullName evidence="4">Sterol regulatory element-binding protein 1</fullName>
    </submittedName>
</protein>
<dbReference type="GO" id="GO:0032933">
    <property type="term" value="P:SREBP signaling pathway"/>
    <property type="evidence" value="ECO:0007669"/>
    <property type="project" value="InterPro"/>
</dbReference>
<keyword evidence="1" id="KW-0175">Coiled coil</keyword>
<dbReference type="CDD" id="cd11399">
    <property type="entry name" value="bHLHzip_scHMS1_like"/>
    <property type="match status" value="1"/>
</dbReference>
<dbReference type="PANTHER" id="PTHR47336:SF2">
    <property type="entry name" value="TRANSCRIPTION FACTOR HMS1-RELATED"/>
    <property type="match status" value="1"/>
</dbReference>
<accession>A0A420I436</accession>
<sequence length="910" mass="102424">MASSSLSSLSYDDSFDPTQLPNDFNFGSSHATKSQAFHQPYSLPLEEDPIFYSTEWPEIPPQSDNLYLIPPTWESPEPLGDYQFPPKVPTRNSLADARQENLQEVPMPRNIQYNNRRSPQSSSSCNSHLLNSPDNHERTRKRKSFAEVEDEDEDSNPIIKKIAHNMIEKRYRTNLNDKIAALRDSVPSLRIMSKSARGEDTVDDREELQGLTPAHKLNKATVLSKATEYIGHLEKRNKRLQQENLDHRAQLAAYEALFRSNFINFNATPNIHNPFQSSSDYSSPVITPDGKNTVLIQETKDSQILNRPNPQSVYPNAPQGVYFQTQKRQVKSDGWNGHPYAGKLMMGTMAGLMIMEGINEAEQISESPNGRGLFALPTNILEFFNLLIKFPHDINILGCHASTRQILWYLKFLLIFSSVIYIFLPEISFSRSNSNRGKFQSCSLTAAPSLASPIQVRREAWLTAIQTVWVPRHNFLLEAAALCLKIAKLSIRNLLGWHTYTILTGITEQQEIARIKAWSIALDAQLAGGDIEVNASRLTLTLLASATLPETTARLMLAAIHIRVLLWEVGNGGSYLNHLIRRLASKLARWKWKKAMELQELNAYQNSEIESLPNYLIVLLQQSSNDVLNDSICQRAYNLARNLPTTNNTCIATDYMDAIVDDFAIRSPLDAVAAWYSSFVLQRAFFNSLEIKDDNSLGQKMIANDVDLAIRMAPIGSGPHTRALVARSILVKEKREASIAEAMEAIGPLNKHVVQNPPPNIFDTYWSKARMPEVELCLRCAMAIVHIERCPMPILPRKAIQMIKGIFSRNKTLLGFIASFKLMEQINSHEKMAAICINSLERLAGSLRIWIGGNDGEKIGLPVKVKKEKIERCLSIAKRIVVMQDSGYASMSDPDEIVEENNLNFLSPAK</sequence>
<dbReference type="PANTHER" id="PTHR47336">
    <property type="entry name" value="TRANSCRIPTION FACTOR HMS1-RELATED"/>
    <property type="match status" value="1"/>
</dbReference>
<evidence type="ECO:0000259" key="3">
    <source>
        <dbReference type="PROSITE" id="PS50888"/>
    </source>
</evidence>
<evidence type="ECO:0000256" key="1">
    <source>
        <dbReference type="SAM" id="Coils"/>
    </source>
</evidence>
<dbReference type="STRING" id="62708.A0A420I436"/>
<feature type="compositionally biased region" description="Low complexity" evidence="2">
    <location>
        <begin position="1"/>
        <end position="12"/>
    </location>
</feature>
<feature type="compositionally biased region" description="Low complexity" evidence="2">
    <location>
        <begin position="114"/>
        <end position="133"/>
    </location>
</feature>
<dbReference type="InterPro" id="IPR011598">
    <property type="entry name" value="bHLH_dom"/>
</dbReference>
<dbReference type="Proteomes" id="UP000283383">
    <property type="component" value="Unassembled WGS sequence"/>
</dbReference>
<feature type="region of interest" description="Disordered" evidence="2">
    <location>
        <begin position="100"/>
        <end position="154"/>
    </location>
</feature>
<dbReference type="InterPro" id="IPR036638">
    <property type="entry name" value="HLH_DNA-bd_sf"/>
</dbReference>
<proteinExistence type="predicted"/>
<evidence type="ECO:0000256" key="2">
    <source>
        <dbReference type="SAM" id="MobiDB-lite"/>
    </source>
</evidence>
<dbReference type="Pfam" id="PF00010">
    <property type="entry name" value="HLH"/>
    <property type="match status" value="1"/>
</dbReference>
<reference evidence="4 5" key="1">
    <citation type="journal article" date="2018" name="BMC Genomics">
        <title>Comparative genome analyses reveal sequence features reflecting distinct modes of host-adaptation between dicot and monocot powdery mildew.</title>
        <authorList>
            <person name="Wu Y."/>
            <person name="Ma X."/>
            <person name="Pan Z."/>
            <person name="Kale S.D."/>
            <person name="Song Y."/>
            <person name="King H."/>
            <person name="Zhang Q."/>
            <person name="Presley C."/>
            <person name="Deng X."/>
            <person name="Wei C.I."/>
            <person name="Xiao S."/>
        </authorList>
    </citation>
    <scope>NUCLEOTIDE SEQUENCE [LARGE SCALE GENOMIC DNA]</scope>
    <source>
        <strain evidence="4">UMSG3</strain>
    </source>
</reference>
<dbReference type="EMBL" id="MCBQ01013235">
    <property type="protein sequence ID" value="RKF64457.1"/>
    <property type="molecule type" value="Genomic_DNA"/>
</dbReference>
<dbReference type="PROSITE" id="PS50888">
    <property type="entry name" value="BHLH"/>
    <property type="match status" value="1"/>
</dbReference>
<evidence type="ECO:0000313" key="5">
    <source>
        <dbReference type="Proteomes" id="UP000283383"/>
    </source>
</evidence>
<organism evidence="4 5">
    <name type="scientific">Golovinomyces cichoracearum</name>
    <dbReference type="NCBI Taxonomy" id="62708"/>
    <lineage>
        <taxon>Eukaryota</taxon>
        <taxon>Fungi</taxon>
        <taxon>Dikarya</taxon>
        <taxon>Ascomycota</taxon>
        <taxon>Pezizomycotina</taxon>
        <taxon>Leotiomycetes</taxon>
        <taxon>Erysiphales</taxon>
        <taxon>Erysiphaceae</taxon>
        <taxon>Golovinomyces</taxon>
    </lineage>
</organism>
<dbReference type="InterPro" id="IPR052099">
    <property type="entry name" value="Regulatory_TF_Diverse"/>
</dbReference>
<dbReference type="SUPFAM" id="SSF47459">
    <property type="entry name" value="HLH, helix-loop-helix DNA-binding domain"/>
    <property type="match status" value="1"/>
</dbReference>
<keyword evidence="5" id="KW-1185">Reference proteome</keyword>
<dbReference type="GO" id="GO:0046983">
    <property type="term" value="F:protein dimerization activity"/>
    <property type="evidence" value="ECO:0007669"/>
    <property type="project" value="InterPro"/>
</dbReference>